<feature type="zinc finger region" description="C3H1-type" evidence="1">
    <location>
        <begin position="485"/>
        <end position="511"/>
    </location>
</feature>
<keyword evidence="2" id="KW-0175">Coiled coil</keyword>
<evidence type="ECO:0000256" key="3">
    <source>
        <dbReference type="SAM" id="MobiDB-lite"/>
    </source>
</evidence>
<feature type="domain" description="C3H1-type" evidence="4">
    <location>
        <begin position="514"/>
        <end position="538"/>
    </location>
</feature>
<evidence type="ECO:0000256" key="2">
    <source>
        <dbReference type="SAM" id="Coils"/>
    </source>
</evidence>
<comment type="caution">
    <text evidence="5">The sequence shown here is derived from an EMBL/GenBank/DDBJ whole genome shotgun (WGS) entry which is preliminary data.</text>
</comment>
<gene>
    <name evidence="5" type="ORF">ACHAWO_000019</name>
</gene>
<dbReference type="EMBL" id="JALLPJ020000174">
    <property type="protein sequence ID" value="KAL3799908.1"/>
    <property type="molecule type" value="Genomic_DNA"/>
</dbReference>
<sequence length="609" mass="66920">MDFNFEFKTDSPSGTNMTNCNQAVEIAVDAHATRLIQSNSPPEACVDSSLGPYITSILREALLTNGSNLSSLPEYDSLIELLESQCQMESHVAKNVIADIAIAIRTNGNGYNNNSMIGPTSHDKRSRSKSLGAEPARRELDVDFLGKILQETMSQPSSALSSITEFGLGLTLGNNSVLDQQIRAPPQSLSDDDFYPMNEVFPPPMSSFANNGSALLSRDRQMKKHRHVSFDETYATSFDDEPQCREPFSFSSASVEEADACIGASLGFLDLEDEEDVSDLGNHPTIEEECSVSKEEESVEVEKRGTAVSIGSATAEVINSELAQCHPVSGFPDLVPGQAQGTTNEKPPTSNPRRGSKKRSSKKEAEELVAALFVSNTRPRSNSMPLSVSSGTSFSYPRKGVSSSKSSISLCPTETSATTQSTDNNSAVIESTTEILLTMNYHLGHEAASMASQLSYGDLNLAQYLIEAARSITAGGNGFNSYHQRRRSRICRHELQGTCYRHDCPYSHDIAGVTCLFWLKGRCHHTDGSSCRFMHGFAEILLEGVNEDYLKEQQQRQEQERLQMEEEKRNQSVFVPTTNLLQRNEWAAEKRNSPVFGNGLWSSPSLENR</sequence>
<keyword evidence="1" id="KW-0863">Zinc-finger</keyword>
<feature type="coiled-coil region" evidence="2">
    <location>
        <begin position="542"/>
        <end position="570"/>
    </location>
</feature>
<dbReference type="PROSITE" id="PS50103">
    <property type="entry name" value="ZF_C3H1"/>
    <property type="match status" value="2"/>
</dbReference>
<feature type="region of interest" description="Disordered" evidence="3">
    <location>
        <begin position="113"/>
        <end position="134"/>
    </location>
</feature>
<evidence type="ECO:0000313" key="6">
    <source>
        <dbReference type="Proteomes" id="UP001530400"/>
    </source>
</evidence>
<name>A0ABD3QHG0_9STRA</name>
<feature type="region of interest" description="Disordered" evidence="3">
    <location>
        <begin position="329"/>
        <end position="363"/>
    </location>
</feature>
<dbReference type="GO" id="GO:0008270">
    <property type="term" value="F:zinc ion binding"/>
    <property type="evidence" value="ECO:0007669"/>
    <property type="project" value="UniProtKB-KW"/>
</dbReference>
<organism evidence="5 6">
    <name type="scientific">Cyclotella atomus</name>
    <dbReference type="NCBI Taxonomy" id="382360"/>
    <lineage>
        <taxon>Eukaryota</taxon>
        <taxon>Sar</taxon>
        <taxon>Stramenopiles</taxon>
        <taxon>Ochrophyta</taxon>
        <taxon>Bacillariophyta</taxon>
        <taxon>Coscinodiscophyceae</taxon>
        <taxon>Thalassiosirophycidae</taxon>
        <taxon>Stephanodiscales</taxon>
        <taxon>Stephanodiscaceae</taxon>
        <taxon>Cyclotella</taxon>
    </lineage>
</organism>
<feature type="region of interest" description="Disordered" evidence="3">
    <location>
        <begin position="276"/>
        <end position="299"/>
    </location>
</feature>
<keyword evidence="1" id="KW-0479">Metal-binding</keyword>
<dbReference type="InterPro" id="IPR000571">
    <property type="entry name" value="Znf_CCCH"/>
</dbReference>
<dbReference type="Proteomes" id="UP001530400">
    <property type="component" value="Unassembled WGS sequence"/>
</dbReference>
<proteinExistence type="predicted"/>
<evidence type="ECO:0000313" key="5">
    <source>
        <dbReference type="EMBL" id="KAL3799908.1"/>
    </source>
</evidence>
<keyword evidence="1" id="KW-0862">Zinc</keyword>
<feature type="compositionally biased region" description="Polar residues" evidence="3">
    <location>
        <begin position="379"/>
        <end position="395"/>
    </location>
</feature>
<feature type="region of interest" description="Disordered" evidence="3">
    <location>
        <begin position="379"/>
        <end position="409"/>
    </location>
</feature>
<keyword evidence="6" id="KW-1185">Reference proteome</keyword>
<accession>A0ABD3QHG0</accession>
<feature type="compositionally biased region" description="Polar residues" evidence="3">
    <location>
        <begin position="339"/>
        <end position="352"/>
    </location>
</feature>
<feature type="domain" description="C3H1-type" evidence="4">
    <location>
        <begin position="485"/>
        <end position="511"/>
    </location>
</feature>
<evidence type="ECO:0000256" key="1">
    <source>
        <dbReference type="PROSITE-ProRule" id="PRU00723"/>
    </source>
</evidence>
<protein>
    <recommendedName>
        <fullName evidence="4">C3H1-type domain-containing protein</fullName>
    </recommendedName>
</protein>
<feature type="zinc finger region" description="C3H1-type" evidence="1">
    <location>
        <begin position="514"/>
        <end position="538"/>
    </location>
</feature>
<dbReference type="AlphaFoldDB" id="A0ABD3QHG0"/>
<reference evidence="5 6" key="1">
    <citation type="submission" date="2024-10" db="EMBL/GenBank/DDBJ databases">
        <title>Updated reference genomes for cyclostephanoid diatoms.</title>
        <authorList>
            <person name="Roberts W.R."/>
            <person name="Alverson A.J."/>
        </authorList>
    </citation>
    <scope>NUCLEOTIDE SEQUENCE [LARGE SCALE GENOMIC DNA]</scope>
    <source>
        <strain evidence="5 6">AJA010-31</strain>
    </source>
</reference>
<evidence type="ECO:0000259" key="4">
    <source>
        <dbReference type="PROSITE" id="PS50103"/>
    </source>
</evidence>